<comment type="caution">
    <text evidence="1">The sequence shown here is derived from an EMBL/GenBank/DDBJ whole genome shotgun (WGS) entry which is preliminary data.</text>
</comment>
<dbReference type="Proteomes" id="UP001320706">
    <property type="component" value="Unassembled WGS sequence"/>
</dbReference>
<accession>A0ACC3S5W8</accession>
<dbReference type="EMBL" id="JAMKPW020000041">
    <property type="protein sequence ID" value="KAK8196806.1"/>
    <property type="molecule type" value="Genomic_DNA"/>
</dbReference>
<reference evidence="1" key="1">
    <citation type="submission" date="2024-02" db="EMBL/GenBank/DDBJ databases">
        <title>Metagenome Assembled Genome of Zalaria obscura JY119.</title>
        <authorList>
            <person name="Vighnesh L."/>
            <person name="Jagadeeshwari U."/>
            <person name="Venkata Ramana C."/>
            <person name="Sasikala C."/>
        </authorList>
    </citation>
    <scope>NUCLEOTIDE SEQUENCE</scope>
    <source>
        <strain evidence="1">JY119</strain>
    </source>
</reference>
<keyword evidence="2" id="KW-1185">Reference proteome</keyword>
<proteinExistence type="predicted"/>
<evidence type="ECO:0000313" key="1">
    <source>
        <dbReference type="EMBL" id="KAK8196806.1"/>
    </source>
</evidence>
<protein>
    <submittedName>
        <fullName evidence="1">Uncharacterized protein</fullName>
    </submittedName>
</protein>
<organism evidence="1 2">
    <name type="scientific">Zalaria obscura</name>
    <dbReference type="NCBI Taxonomy" id="2024903"/>
    <lineage>
        <taxon>Eukaryota</taxon>
        <taxon>Fungi</taxon>
        <taxon>Dikarya</taxon>
        <taxon>Ascomycota</taxon>
        <taxon>Pezizomycotina</taxon>
        <taxon>Dothideomycetes</taxon>
        <taxon>Dothideomycetidae</taxon>
        <taxon>Dothideales</taxon>
        <taxon>Zalariaceae</taxon>
        <taxon>Zalaria</taxon>
    </lineage>
</organism>
<name>A0ACC3S5W8_9PEZI</name>
<evidence type="ECO:0000313" key="2">
    <source>
        <dbReference type="Proteomes" id="UP001320706"/>
    </source>
</evidence>
<gene>
    <name evidence="1" type="ORF">M8818_006973</name>
</gene>
<sequence length="397" mass="44133">MPEIGEVARIVHYLRKHLVNRRIASVLAQEDDIVYGKVGCSAAAFKTAMTGRTVLDARQQGKYFWLVMDKAPHPVMHLGMTGWIKFSNDDTGVYRENGKEKKVDDEWPPKYWKWVLKTDGDEGGEVAFVDPRRLARIRLVDAPGEELRKNSPLKENGPDPVVDKDILTVEWLEKKLKSKKVPVKALLLDQANISGVGNWVADEVLYQAKIHPEQYSNTFNDEQIKQLHDSLIYVCTTAVELLAESDKFPEHWLMKYRWDKGKKGEVNKLPNGEKIVHLKVGGRTSAIVPTVQKKTGAVAGDVSEGVAEDGGEGEEETKPAKKGRGTKRKAAENEENVEEPAAAKGKGRGQRKVKAEDADEEDGDMDADAGAESVVKEEKAPKSESNGRRRSARKSGN</sequence>